<dbReference type="Proteomes" id="UP001595713">
    <property type="component" value="Unassembled WGS sequence"/>
</dbReference>
<name>A0ABV7STU3_9SPHN</name>
<dbReference type="EMBL" id="JBHRXP010000002">
    <property type="protein sequence ID" value="MFC3579581.1"/>
    <property type="molecule type" value="Genomic_DNA"/>
</dbReference>
<accession>A0ABV7STU3</accession>
<keyword evidence="2" id="KW-1185">Reference proteome</keyword>
<sequence>MSAPIAGMAAQLAATLGGRAVLFYGSALRTGDMDGVLDFYVLTDRARGSPLRRLGMRWLWPDVSFHEVIIDGVTLRAKVATMPLATFEKATRGSFIDTTIWTRFVQPSALVWCADEATESRVVGAIGDAAITAARFAAVLGPERGAPREYWQALFRETYRAEMRVEAPGREQQILVYDPARYETLLPIAWDAGEVAHSAEAGIVAPQLPFATYRALSQAWLVRVRAGKALNIARLIKAAFTFDGAARYGLWKVQRHTGISVELTPWREAHPVMAAPAVLWRVMRARAS</sequence>
<organism evidence="1 2">
    <name type="scientific">Sphingomonas hylomeconis</name>
    <dbReference type="NCBI Taxonomy" id="1395958"/>
    <lineage>
        <taxon>Bacteria</taxon>
        <taxon>Pseudomonadati</taxon>
        <taxon>Pseudomonadota</taxon>
        <taxon>Alphaproteobacteria</taxon>
        <taxon>Sphingomonadales</taxon>
        <taxon>Sphingomonadaceae</taxon>
        <taxon>Sphingomonas</taxon>
    </lineage>
</organism>
<evidence type="ECO:0000313" key="2">
    <source>
        <dbReference type="Proteomes" id="UP001595713"/>
    </source>
</evidence>
<comment type="caution">
    <text evidence="1">The sequence shown here is derived from an EMBL/GenBank/DDBJ whole genome shotgun (WGS) entry which is preliminary data.</text>
</comment>
<gene>
    <name evidence="1" type="ORF">ACFONA_05335</name>
</gene>
<reference evidence="2" key="1">
    <citation type="journal article" date="2019" name="Int. J. Syst. Evol. Microbiol.">
        <title>The Global Catalogue of Microorganisms (GCM) 10K type strain sequencing project: providing services to taxonomists for standard genome sequencing and annotation.</title>
        <authorList>
            <consortium name="The Broad Institute Genomics Platform"/>
            <consortium name="The Broad Institute Genome Sequencing Center for Infectious Disease"/>
            <person name="Wu L."/>
            <person name="Ma J."/>
        </authorList>
    </citation>
    <scope>NUCLEOTIDE SEQUENCE [LARGE SCALE GENOMIC DNA]</scope>
    <source>
        <strain evidence="2">KCTC 42739</strain>
    </source>
</reference>
<protein>
    <submittedName>
        <fullName evidence="1">Uncharacterized protein</fullName>
    </submittedName>
</protein>
<proteinExistence type="predicted"/>
<evidence type="ECO:0000313" key="1">
    <source>
        <dbReference type="EMBL" id="MFC3579581.1"/>
    </source>
</evidence>